<evidence type="ECO:0000313" key="9">
    <source>
        <dbReference type="EMBL" id="XBH06721.1"/>
    </source>
</evidence>
<evidence type="ECO:0000256" key="6">
    <source>
        <dbReference type="SAM" id="Phobius"/>
    </source>
</evidence>
<dbReference type="InterPro" id="IPR000700">
    <property type="entry name" value="PAS-assoc_C"/>
</dbReference>
<feature type="domain" description="PAS" evidence="7">
    <location>
        <begin position="731"/>
        <end position="803"/>
    </location>
</feature>
<evidence type="ECO:0000259" key="8">
    <source>
        <dbReference type="PROSITE" id="PS50113"/>
    </source>
</evidence>
<dbReference type="PROSITE" id="PS50113">
    <property type="entry name" value="PAC"/>
    <property type="match status" value="4"/>
</dbReference>
<proteinExistence type="predicted"/>
<dbReference type="PANTHER" id="PTHR43304">
    <property type="entry name" value="PHYTOCHROME-LIKE PROTEIN CPH1"/>
    <property type="match status" value="1"/>
</dbReference>
<evidence type="ECO:0000256" key="3">
    <source>
        <dbReference type="ARBA" id="ARBA00022553"/>
    </source>
</evidence>
<dbReference type="PROSITE" id="PS50112">
    <property type="entry name" value="PAS"/>
    <property type="match status" value="2"/>
</dbReference>
<feature type="transmembrane region" description="Helical" evidence="6">
    <location>
        <begin position="302"/>
        <end position="322"/>
    </location>
</feature>
<dbReference type="InterPro" id="IPR013656">
    <property type="entry name" value="PAS_4"/>
</dbReference>
<dbReference type="GO" id="GO:0046983">
    <property type="term" value="F:protein dimerization activity"/>
    <property type="evidence" value="ECO:0007669"/>
    <property type="project" value="InterPro"/>
</dbReference>
<feature type="domain" description="PAC" evidence="8">
    <location>
        <begin position="542"/>
        <end position="595"/>
    </location>
</feature>
<dbReference type="PANTHER" id="PTHR43304:SF1">
    <property type="entry name" value="PAC DOMAIN-CONTAINING PROTEIN"/>
    <property type="match status" value="1"/>
</dbReference>
<keyword evidence="6" id="KW-1133">Transmembrane helix</keyword>
<dbReference type="EMBL" id="CP155447">
    <property type="protein sequence ID" value="XBH06721.1"/>
    <property type="molecule type" value="Genomic_DNA"/>
</dbReference>
<dbReference type="GO" id="GO:0000155">
    <property type="term" value="F:phosphorelay sensor kinase activity"/>
    <property type="evidence" value="ECO:0007669"/>
    <property type="project" value="InterPro"/>
</dbReference>
<dbReference type="Gene3D" id="6.10.250.2870">
    <property type="match status" value="1"/>
</dbReference>
<name>A0AAU7CQ32_9BACT</name>
<dbReference type="Pfam" id="PF13426">
    <property type="entry name" value="PAS_9"/>
    <property type="match status" value="1"/>
</dbReference>
<keyword evidence="4" id="KW-0808">Transferase</keyword>
<dbReference type="InterPro" id="IPR000014">
    <property type="entry name" value="PAS"/>
</dbReference>
<gene>
    <name evidence="9" type="ORF">V5E97_11975</name>
</gene>
<dbReference type="CDD" id="cd00130">
    <property type="entry name" value="PAS"/>
    <property type="match status" value="3"/>
</dbReference>
<evidence type="ECO:0000256" key="4">
    <source>
        <dbReference type="ARBA" id="ARBA00022679"/>
    </source>
</evidence>
<feature type="transmembrane region" description="Helical" evidence="6">
    <location>
        <begin position="14"/>
        <end position="34"/>
    </location>
</feature>
<evidence type="ECO:0000256" key="5">
    <source>
        <dbReference type="ARBA" id="ARBA00022777"/>
    </source>
</evidence>
<keyword evidence="5" id="KW-0418">Kinase</keyword>
<feature type="domain" description="PAS" evidence="7">
    <location>
        <begin position="344"/>
        <end position="417"/>
    </location>
</feature>
<dbReference type="Gene3D" id="3.30.450.20">
    <property type="entry name" value="PAS domain"/>
    <property type="match status" value="4"/>
</dbReference>
<dbReference type="Pfam" id="PF07730">
    <property type="entry name" value="HisKA_3"/>
    <property type="match status" value="1"/>
</dbReference>
<evidence type="ECO:0000256" key="1">
    <source>
        <dbReference type="ARBA" id="ARBA00000085"/>
    </source>
</evidence>
<keyword evidence="3" id="KW-0597">Phosphoprotein</keyword>
<dbReference type="Pfam" id="PF08448">
    <property type="entry name" value="PAS_4"/>
    <property type="match status" value="2"/>
</dbReference>
<evidence type="ECO:0000259" key="7">
    <source>
        <dbReference type="PROSITE" id="PS50112"/>
    </source>
</evidence>
<dbReference type="Pfam" id="PF00989">
    <property type="entry name" value="PAS"/>
    <property type="match status" value="1"/>
</dbReference>
<comment type="catalytic activity">
    <reaction evidence="1">
        <text>ATP + protein L-histidine = ADP + protein N-phospho-L-histidine.</text>
        <dbReference type="EC" id="2.7.13.3"/>
    </reaction>
</comment>
<accession>A0AAU7CQ32</accession>
<dbReference type="InterPro" id="IPR001610">
    <property type="entry name" value="PAC"/>
</dbReference>
<dbReference type="RefSeq" id="WP_406699570.1">
    <property type="nucleotide sequence ID" value="NZ_CP155447.1"/>
</dbReference>
<dbReference type="NCBIfam" id="TIGR00229">
    <property type="entry name" value="sensory_box"/>
    <property type="match status" value="4"/>
</dbReference>
<keyword evidence="6" id="KW-0812">Transmembrane</keyword>
<dbReference type="SMART" id="SM00086">
    <property type="entry name" value="PAC"/>
    <property type="match status" value="4"/>
</dbReference>
<sequence length="1000" mass="112697">MASRELRAGPARRTWVAGFAVMTVVLLVGGHWYYRQETERIHQAEYQALAAIGELKSGQIRHWRNERLADATVLARDPFLIETVRASSRDPATPLPLARLQAILDIRVKVYGHSDALLLAPNGKVLVAVKKAQVPTSEARRRAIALALDSQGPVLSDLYLGSDELVSIDATQAVRDAEGTPLAIVILCTNAQTHLYPLIEAWPTSRRSAESLLIQRDGKDVLYLNELRLQPHKPLTLRVPWARKEVLSANATAGQTLEFQGKDYRGDVEVLANLRPIPGSPWFLVTKVDVDEILTEAHYRAFVINLTVALLILLAAAGTAFLNRRRQARVYQVLYESEHRQREDQEAFRTVLYSIGDAVVTTDHWCRVRGMNRVAERLTGWTETEARGKPLEEVFRTIDESTRVAAENLVISAHRNGQSVGLSQRTLLIARDGTERPIAESAAPIRDDNGAVGGMVLVFSDKTAEHAALKALRESEELFRMALENSPIVIFQQDRELRYTNIFNPTPGVSAQTLGKTDEDLFIPEDAARLTAIKRKVLTTGISFRDSLLATIDGKSYFFDTSVEPLRDAAGRILGITGTSMDVTERKLAEIRLAESEQSYRDLFENSVTGISQALPDGRLQRVNRACSLMYGYASSEQMIREVVDIGRQLYAYPEERTEMMRILAVEGEMKPREFLMVRRDGTRFFVLLAARQLKDAYGRLICLQHVHIDISEQKQVEAELRARQDQLHHAHQILDSHIQNSPLAAVEWDRDFRVIRWFGRAERYFGWTESEVLGKRPDEWKFIHEDDAAAVAKMFEGLVAGTVPRIVSLNRNYTRSGAIIECEWYNSSLFDEHGQLVSILSLVLDVTERQRAERGLRELSGRLLHLQDAERRRIARELHDNTAQNLAAIHMNLGILERGAASDDARRLRLLANCENLITLSIQEIRTLSYLLHPPLLDDFGLVHAMREYVEGFAERSGIQVALDATEASIRLPKPSRRRCSACFKKAWATCIATRAALW</sequence>
<organism evidence="9">
    <name type="scientific">Singulisphaera sp. Ch08</name>
    <dbReference type="NCBI Taxonomy" id="3120278"/>
    <lineage>
        <taxon>Bacteria</taxon>
        <taxon>Pseudomonadati</taxon>
        <taxon>Planctomycetota</taxon>
        <taxon>Planctomycetia</taxon>
        <taxon>Isosphaerales</taxon>
        <taxon>Isosphaeraceae</taxon>
        <taxon>Singulisphaera</taxon>
    </lineage>
</organism>
<dbReference type="SUPFAM" id="SSF55785">
    <property type="entry name" value="PYP-like sensor domain (PAS domain)"/>
    <property type="match status" value="4"/>
</dbReference>
<dbReference type="EC" id="2.7.13.3" evidence="2"/>
<dbReference type="AlphaFoldDB" id="A0AAU7CQ32"/>
<feature type="domain" description="PAC" evidence="8">
    <location>
        <begin position="422"/>
        <end position="474"/>
    </location>
</feature>
<evidence type="ECO:0000256" key="2">
    <source>
        <dbReference type="ARBA" id="ARBA00012438"/>
    </source>
</evidence>
<dbReference type="SMART" id="SM00091">
    <property type="entry name" value="PAS"/>
    <property type="match status" value="4"/>
</dbReference>
<dbReference type="InterPro" id="IPR011712">
    <property type="entry name" value="Sig_transdc_His_kin_sub3_dim/P"/>
</dbReference>
<dbReference type="GO" id="GO:0006355">
    <property type="term" value="P:regulation of DNA-templated transcription"/>
    <property type="evidence" value="ECO:0007669"/>
    <property type="project" value="InterPro"/>
</dbReference>
<dbReference type="InterPro" id="IPR013767">
    <property type="entry name" value="PAS_fold"/>
</dbReference>
<keyword evidence="6" id="KW-0472">Membrane</keyword>
<protein>
    <recommendedName>
        <fullName evidence="2">histidine kinase</fullName>
        <ecNumber evidence="2">2.7.13.3</ecNumber>
    </recommendedName>
</protein>
<feature type="domain" description="PAC" evidence="8">
    <location>
        <begin position="806"/>
        <end position="859"/>
    </location>
</feature>
<dbReference type="InterPro" id="IPR035965">
    <property type="entry name" value="PAS-like_dom_sf"/>
</dbReference>
<dbReference type="GO" id="GO:0016020">
    <property type="term" value="C:membrane"/>
    <property type="evidence" value="ECO:0007669"/>
    <property type="project" value="InterPro"/>
</dbReference>
<reference evidence="9" key="1">
    <citation type="submission" date="2024-05" db="EMBL/GenBank/DDBJ databases">
        <title>Planctomycetes of the genus Singulisphaera possess chitinolytic capabilities.</title>
        <authorList>
            <person name="Ivanova A."/>
        </authorList>
    </citation>
    <scope>NUCLEOTIDE SEQUENCE</scope>
    <source>
        <strain evidence="9">Ch08T</strain>
    </source>
</reference>
<dbReference type="InterPro" id="IPR052162">
    <property type="entry name" value="Sensor_kinase/Photoreceptor"/>
</dbReference>
<feature type="domain" description="PAC" evidence="8">
    <location>
        <begin position="671"/>
        <end position="723"/>
    </location>
</feature>